<dbReference type="InterPro" id="IPR041916">
    <property type="entry name" value="Anti_sigma_zinc_sf"/>
</dbReference>
<evidence type="ECO:0000313" key="3">
    <source>
        <dbReference type="Proteomes" id="UP000199636"/>
    </source>
</evidence>
<feature type="domain" description="Putative zinc-finger" evidence="1">
    <location>
        <begin position="4"/>
        <end position="38"/>
    </location>
</feature>
<name>A0A1G8MV78_9PSED</name>
<reference evidence="3" key="1">
    <citation type="submission" date="2016-10" db="EMBL/GenBank/DDBJ databases">
        <authorList>
            <person name="Varghese N."/>
            <person name="Submissions S."/>
        </authorList>
    </citation>
    <scope>NUCLEOTIDE SEQUENCE [LARGE SCALE GENOMIC DNA]</scope>
    <source>
        <strain evidence="3">CCM 7469</strain>
    </source>
</reference>
<sequence>MLTCRDISELGSEIIEDRLQPVNRQAVMLHLQGCPRCAAYIKQLELTSRVLQRLALQDDAIDTQAIIEKLQDAER</sequence>
<organism evidence="2 3">
    <name type="scientific">Pseudomonas panipatensis</name>
    <dbReference type="NCBI Taxonomy" id="428992"/>
    <lineage>
        <taxon>Bacteria</taxon>
        <taxon>Pseudomonadati</taxon>
        <taxon>Pseudomonadota</taxon>
        <taxon>Gammaproteobacteria</taxon>
        <taxon>Pseudomonadales</taxon>
        <taxon>Pseudomonadaceae</taxon>
        <taxon>Pseudomonas</taxon>
    </lineage>
</organism>
<dbReference type="EMBL" id="FNDS01000017">
    <property type="protein sequence ID" value="SDI71756.1"/>
    <property type="molecule type" value="Genomic_DNA"/>
</dbReference>
<evidence type="ECO:0000313" key="2">
    <source>
        <dbReference type="EMBL" id="SDI71756.1"/>
    </source>
</evidence>
<dbReference type="OrthoDB" id="8374021at2"/>
<dbReference type="RefSeq" id="WP_090268174.1">
    <property type="nucleotide sequence ID" value="NZ_FNDS01000017.1"/>
</dbReference>
<gene>
    <name evidence="2" type="ORF">SAMN05216272_11755</name>
</gene>
<dbReference type="AlphaFoldDB" id="A0A1G8MV78"/>
<dbReference type="InterPro" id="IPR027383">
    <property type="entry name" value="Znf_put"/>
</dbReference>
<keyword evidence="3" id="KW-1185">Reference proteome</keyword>
<dbReference type="Pfam" id="PF13490">
    <property type="entry name" value="zf-HC2"/>
    <property type="match status" value="1"/>
</dbReference>
<protein>
    <recommendedName>
        <fullName evidence="1">Putative zinc-finger domain-containing protein</fullName>
    </recommendedName>
</protein>
<dbReference type="Gene3D" id="1.10.10.1320">
    <property type="entry name" value="Anti-sigma factor, zinc-finger domain"/>
    <property type="match status" value="1"/>
</dbReference>
<proteinExistence type="predicted"/>
<dbReference type="Proteomes" id="UP000199636">
    <property type="component" value="Unassembled WGS sequence"/>
</dbReference>
<accession>A0A1G8MV78</accession>
<evidence type="ECO:0000259" key="1">
    <source>
        <dbReference type="Pfam" id="PF13490"/>
    </source>
</evidence>